<dbReference type="Proteomes" id="UP000231742">
    <property type="component" value="Unassembled WGS sequence"/>
</dbReference>
<dbReference type="AlphaFoldDB" id="A0A2M9D6G7"/>
<organism evidence="5 6">
    <name type="scientific">Salinibacterium amurskyense</name>
    <dbReference type="NCBI Taxonomy" id="205941"/>
    <lineage>
        <taxon>Bacteria</taxon>
        <taxon>Bacillati</taxon>
        <taxon>Actinomycetota</taxon>
        <taxon>Actinomycetes</taxon>
        <taxon>Micrococcales</taxon>
        <taxon>Microbacteriaceae</taxon>
        <taxon>Salinibacterium</taxon>
    </lineage>
</organism>
<dbReference type="Gene3D" id="3.40.50.2300">
    <property type="match status" value="2"/>
</dbReference>
<evidence type="ECO:0000256" key="3">
    <source>
        <dbReference type="SAM" id="SignalP"/>
    </source>
</evidence>
<evidence type="ECO:0000313" key="6">
    <source>
        <dbReference type="Proteomes" id="UP000231742"/>
    </source>
</evidence>
<name>A0A2M9D6G7_9MICO</name>
<proteinExistence type="inferred from homology"/>
<feature type="signal peptide" evidence="3">
    <location>
        <begin position="1"/>
        <end position="30"/>
    </location>
</feature>
<sequence>MKLARSRFIGASVTALAVSALVAGCGTVDAGGGSAGGEDGDKFRIVTVSKVEGITWFQRMSEGVDMFNDAYGDEVEAYQTGPAEGDPALQVQIVEDLIAQNVDAIIVVPNDPIGIGPVLERAREAGIVVGVTEATQLVGTESIDFDIESFDNADFGVGFAKGLAEAMGGEGEYVTSVGNLTSESHLLWLEAANNYIAENHPDMVLVEPTPYENNNDDQQGRELADELLSTYPNLKGYLTTTPSGGSGMASALRDKGRTDVANVSLTLPSVAGPDLEDGYMDFGQGWDPAGWGWALNSVALSILKGETVATGDDLAWELGGYESIVVDGQLILGNDIQPYIPGQFSDGNYPF</sequence>
<feature type="domain" description="Periplasmic binding protein" evidence="4">
    <location>
        <begin position="45"/>
        <end position="306"/>
    </location>
</feature>
<dbReference type="PROSITE" id="PS51257">
    <property type="entry name" value="PROKAR_LIPOPROTEIN"/>
    <property type="match status" value="1"/>
</dbReference>
<comment type="similarity">
    <text evidence="2">Belongs to the bacterial solute-binding protein 2 family.</text>
</comment>
<dbReference type="InterPro" id="IPR050555">
    <property type="entry name" value="Bact_Solute-Bind_Prot2"/>
</dbReference>
<dbReference type="OrthoDB" id="9781890at2"/>
<dbReference type="InterPro" id="IPR028082">
    <property type="entry name" value="Peripla_BP_I"/>
</dbReference>
<dbReference type="EMBL" id="PGFH01000001">
    <property type="protein sequence ID" value="PJJ81305.1"/>
    <property type="molecule type" value="Genomic_DNA"/>
</dbReference>
<dbReference type="Pfam" id="PF13407">
    <property type="entry name" value="Peripla_BP_4"/>
    <property type="match status" value="1"/>
</dbReference>
<feature type="chain" id="PRO_5014663859" evidence="3">
    <location>
        <begin position="31"/>
        <end position="351"/>
    </location>
</feature>
<dbReference type="SUPFAM" id="SSF53822">
    <property type="entry name" value="Periplasmic binding protein-like I"/>
    <property type="match status" value="1"/>
</dbReference>
<evidence type="ECO:0000256" key="1">
    <source>
        <dbReference type="ARBA" id="ARBA00004196"/>
    </source>
</evidence>
<comment type="subcellular location">
    <subcellularLocation>
        <location evidence="1">Cell envelope</location>
    </subcellularLocation>
</comment>
<accession>A0A2M9D6G7</accession>
<evidence type="ECO:0000313" key="5">
    <source>
        <dbReference type="EMBL" id="PJJ81305.1"/>
    </source>
</evidence>
<keyword evidence="5" id="KW-0762">Sugar transport</keyword>
<keyword evidence="3" id="KW-0732">Signal</keyword>
<dbReference type="InterPro" id="IPR025997">
    <property type="entry name" value="SBP_2_dom"/>
</dbReference>
<keyword evidence="6" id="KW-1185">Reference proteome</keyword>
<dbReference type="GO" id="GO:0030288">
    <property type="term" value="C:outer membrane-bounded periplasmic space"/>
    <property type="evidence" value="ECO:0007669"/>
    <property type="project" value="TreeGrafter"/>
</dbReference>
<reference evidence="5 6" key="1">
    <citation type="submission" date="2017-11" db="EMBL/GenBank/DDBJ databases">
        <title>Genomic Encyclopedia of Archaeal and Bacterial Type Strains, Phase II (KMG-II): From Individual Species to Whole Genera.</title>
        <authorList>
            <person name="Goeker M."/>
        </authorList>
    </citation>
    <scope>NUCLEOTIDE SEQUENCE [LARGE SCALE GENOMIC DNA]</scope>
    <source>
        <strain evidence="5 6">DSM 16400</strain>
    </source>
</reference>
<gene>
    <name evidence="5" type="ORF">CLV85_0476</name>
</gene>
<dbReference type="PANTHER" id="PTHR30036">
    <property type="entry name" value="D-XYLOSE-BINDING PERIPLASMIC PROTEIN"/>
    <property type="match status" value="1"/>
</dbReference>
<evidence type="ECO:0000259" key="4">
    <source>
        <dbReference type="Pfam" id="PF13407"/>
    </source>
</evidence>
<dbReference type="PANTHER" id="PTHR30036:SF7">
    <property type="entry name" value="ABC TRANSPORTER PERIPLASMIC-BINDING PROTEIN YPHF"/>
    <property type="match status" value="1"/>
</dbReference>
<evidence type="ECO:0000256" key="2">
    <source>
        <dbReference type="ARBA" id="ARBA00007639"/>
    </source>
</evidence>
<dbReference type="RefSeq" id="WP_100388002.1">
    <property type="nucleotide sequence ID" value="NZ_BMZU01000001.1"/>
</dbReference>
<comment type="caution">
    <text evidence="5">The sequence shown here is derived from an EMBL/GenBank/DDBJ whole genome shotgun (WGS) entry which is preliminary data.</text>
</comment>
<protein>
    <submittedName>
        <fullName evidence="5">Simple sugar transport system substrate-binding protein</fullName>
    </submittedName>
</protein>
<dbReference type="GO" id="GO:0030246">
    <property type="term" value="F:carbohydrate binding"/>
    <property type="evidence" value="ECO:0007669"/>
    <property type="project" value="TreeGrafter"/>
</dbReference>
<keyword evidence="5" id="KW-0813">Transport</keyword>